<dbReference type="SUPFAM" id="SSF54403">
    <property type="entry name" value="Cystatin/monellin"/>
    <property type="match status" value="1"/>
</dbReference>
<evidence type="ECO:0000256" key="2">
    <source>
        <dbReference type="ARBA" id="ARBA00022704"/>
    </source>
</evidence>
<protein>
    <recommendedName>
        <fullName evidence="4">Cystatin domain-containing protein</fullName>
    </recommendedName>
</protein>
<dbReference type="PANTHER" id="PTHR47364:SF2">
    <property type="entry name" value="CYSTEINE PROTEINASE INHIBITOR 5"/>
    <property type="match status" value="1"/>
</dbReference>
<dbReference type="OrthoDB" id="2012590at2759"/>
<keyword evidence="2" id="KW-0789">Thiol protease inhibitor</keyword>
<name>A0A2C9V8Y6_MANES</name>
<dbReference type="OMA" id="DYAVTEY"/>
<dbReference type="Gramene" id="Manes.09G039400.1.v8.1">
    <property type="protein sequence ID" value="Manes.09G039400.1.v8.1.CDS.1"/>
    <property type="gene ID" value="Manes.09G039400.v8.1"/>
</dbReference>
<dbReference type="EMBL" id="CM004395">
    <property type="protein sequence ID" value="OAY40658.1"/>
    <property type="molecule type" value="Genomic_DNA"/>
</dbReference>
<dbReference type="GO" id="GO:0004869">
    <property type="term" value="F:cysteine-type endopeptidase inhibitor activity"/>
    <property type="evidence" value="ECO:0007669"/>
    <property type="project" value="UniProtKB-KW"/>
</dbReference>
<keyword evidence="6" id="KW-1185">Reference proteome</keyword>
<evidence type="ECO:0000259" key="4">
    <source>
        <dbReference type="SMART" id="SM00043"/>
    </source>
</evidence>
<evidence type="ECO:0000313" key="5">
    <source>
        <dbReference type="EMBL" id="OAY40658.1"/>
    </source>
</evidence>
<evidence type="ECO:0000256" key="3">
    <source>
        <dbReference type="SAM" id="SignalP"/>
    </source>
</evidence>
<sequence>MKPFSLLSGLLFFAAVGSAALLGGWKPIKDLNDPHIVEIGKFAVDEYNQRSKADLKLVKLEKGEQQVVSGMNYRLILEAKDGQASKKYQAVVWEKPGGKSRNLTSFVPVQG</sequence>
<proteinExistence type="predicted"/>
<comment type="caution">
    <text evidence="5">The sequence shown here is derived from an EMBL/GenBank/DDBJ whole genome shotgun (WGS) entry which is preliminary data.</text>
</comment>
<dbReference type="CDD" id="cd00042">
    <property type="entry name" value="CY"/>
    <property type="match status" value="1"/>
</dbReference>
<dbReference type="SMART" id="SM00043">
    <property type="entry name" value="CY"/>
    <property type="match status" value="1"/>
</dbReference>
<dbReference type="AlphaFoldDB" id="A0A2C9V8Y6"/>
<dbReference type="PANTHER" id="PTHR47364">
    <property type="entry name" value="CYSTEINE PROTEINASE INHIBITOR 5"/>
    <property type="match status" value="1"/>
</dbReference>
<dbReference type="Proteomes" id="UP000091857">
    <property type="component" value="Chromosome 9"/>
</dbReference>
<feature type="domain" description="Cystatin" evidence="4">
    <location>
        <begin position="20"/>
        <end position="109"/>
    </location>
</feature>
<organism evidence="5 6">
    <name type="scientific">Manihot esculenta</name>
    <name type="common">Cassava</name>
    <name type="synonym">Jatropha manihot</name>
    <dbReference type="NCBI Taxonomy" id="3983"/>
    <lineage>
        <taxon>Eukaryota</taxon>
        <taxon>Viridiplantae</taxon>
        <taxon>Streptophyta</taxon>
        <taxon>Embryophyta</taxon>
        <taxon>Tracheophyta</taxon>
        <taxon>Spermatophyta</taxon>
        <taxon>Magnoliopsida</taxon>
        <taxon>eudicotyledons</taxon>
        <taxon>Gunneridae</taxon>
        <taxon>Pentapetalae</taxon>
        <taxon>rosids</taxon>
        <taxon>fabids</taxon>
        <taxon>Malpighiales</taxon>
        <taxon>Euphorbiaceae</taxon>
        <taxon>Crotonoideae</taxon>
        <taxon>Manihoteae</taxon>
        <taxon>Manihot</taxon>
    </lineage>
</organism>
<reference evidence="6" key="1">
    <citation type="journal article" date="2016" name="Nat. Biotechnol.">
        <title>Sequencing wild and cultivated cassava and related species reveals extensive interspecific hybridization and genetic diversity.</title>
        <authorList>
            <person name="Bredeson J.V."/>
            <person name="Lyons J.B."/>
            <person name="Prochnik S.E."/>
            <person name="Wu G.A."/>
            <person name="Ha C.M."/>
            <person name="Edsinger-Gonzales E."/>
            <person name="Grimwood J."/>
            <person name="Schmutz J."/>
            <person name="Rabbi I.Y."/>
            <person name="Egesi C."/>
            <person name="Nauluvula P."/>
            <person name="Lebot V."/>
            <person name="Ndunguru J."/>
            <person name="Mkamilo G."/>
            <person name="Bart R.S."/>
            <person name="Setter T.L."/>
            <person name="Gleadow R.M."/>
            <person name="Kulakow P."/>
            <person name="Ferguson M.E."/>
            <person name="Rounsley S."/>
            <person name="Rokhsar D.S."/>
        </authorList>
    </citation>
    <scope>NUCLEOTIDE SEQUENCE [LARGE SCALE GENOMIC DNA]</scope>
    <source>
        <strain evidence="6">cv. AM560-2</strain>
    </source>
</reference>
<evidence type="ECO:0000313" key="6">
    <source>
        <dbReference type="Proteomes" id="UP000091857"/>
    </source>
</evidence>
<keyword evidence="3" id="KW-0732">Signal</keyword>
<gene>
    <name evidence="5" type="ORF">MANES_09G039400v8</name>
</gene>
<feature type="chain" id="PRO_5018558043" description="Cystatin domain-containing protein" evidence="3">
    <location>
        <begin position="20"/>
        <end position="111"/>
    </location>
</feature>
<dbReference type="InterPro" id="IPR018073">
    <property type="entry name" value="Prot_inh_cystat_CS"/>
</dbReference>
<feature type="signal peptide" evidence="3">
    <location>
        <begin position="1"/>
        <end position="19"/>
    </location>
</feature>
<keyword evidence="1" id="KW-0646">Protease inhibitor</keyword>
<dbReference type="InterPro" id="IPR000010">
    <property type="entry name" value="Cystatin_dom"/>
</dbReference>
<dbReference type="PROSITE" id="PS00287">
    <property type="entry name" value="CYSTATIN"/>
    <property type="match status" value="1"/>
</dbReference>
<accession>A0A2C9V8Y6</accession>
<dbReference type="Gene3D" id="3.10.450.10">
    <property type="match status" value="1"/>
</dbReference>
<dbReference type="InterPro" id="IPR046350">
    <property type="entry name" value="Cystatin_sf"/>
</dbReference>
<evidence type="ECO:0000256" key="1">
    <source>
        <dbReference type="ARBA" id="ARBA00022690"/>
    </source>
</evidence>
<dbReference type="Pfam" id="PF16845">
    <property type="entry name" value="SQAPI"/>
    <property type="match status" value="1"/>
</dbReference>